<keyword evidence="3" id="KW-0238">DNA-binding</keyword>
<dbReference type="CDD" id="cd07377">
    <property type="entry name" value="WHTH_GntR"/>
    <property type="match status" value="1"/>
</dbReference>
<feature type="domain" description="HTH gntR-type" evidence="5">
    <location>
        <begin position="18"/>
        <end position="86"/>
    </location>
</feature>
<dbReference type="PANTHER" id="PTHR43537:SF34">
    <property type="entry name" value="PYRUVATE DEHYDROGENASE COMPLEX REPRESSOR"/>
    <property type="match status" value="1"/>
</dbReference>
<dbReference type="EMBL" id="JAHKRT010000002">
    <property type="protein sequence ID" value="MBU3077383.1"/>
    <property type="molecule type" value="Genomic_DNA"/>
</dbReference>
<reference evidence="6 7" key="1">
    <citation type="submission" date="2021-06" db="EMBL/GenBank/DDBJ databases">
        <title>Sphingomonas sp. XMGL2, whole genome shotgun sequencing project.</title>
        <authorList>
            <person name="Zhao G."/>
            <person name="Shen L."/>
        </authorList>
    </citation>
    <scope>NUCLEOTIDE SEQUENCE [LARGE SCALE GENOMIC DNA]</scope>
    <source>
        <strain evidence="6 7">XMGL2</strain>
    </source>
</reference>
<name>A0ABS6BGG2_9SPHN</name>
<evidence type="ECO:0000313" key="6">
    <source>
        <dbReference type="EMBL" id="MBU3077383.1"/>
    </source>
</evidence>
<protein>
    <submittedName>
        <fullName evidence="6">FCD domain-containing protein</fullName>
    </submittedName>
</protein>
<keyword evidence="7" id="KW-1185">Reference proteome</keyword>
<gene>
    <name evidence="6" type="ORF">KOF26_05830</name>
</gene>
<evidence type="ECO:0000259" key="5">
    <source>
        <dbReference type="PROSITE" id="PS50949"/>
    </source>
</evidence>
<keyword evidence="4" id="KW-0804">Transcription</keyword>
<evidence type="ECO:0000256" key="4">
    <source>
        <dbReference type="ARBA" id="ARBA00023163"/>
    </source>
</evidence>
<accession>A0ABS6BGG2</accession>
<dbReference type="SMART" id="SM00895">
    <property type="entry name" value="FCD"/>
    <property type="match status" value="1"/>
</dbReference>
<dbReference type="Pfam" id="PF07729">
    <property type="entry name" value="FCD"/>
    <property type="match status" value="1"/>
</dbReference>
<dbReference type="Pfam" id="PF00392">
    <property type="entry name" value="GntR"/>
    <property type="match status" value="1"/>
</dbReference>
<evidence type="ECO:0000256" key="1">
    <source>
        <dbReference type="ARBA" id="ARBA00022491"/>
    </source>
</evidence>
<dbReference type="PROSITE" id="PS50949">
    <property type="entry name" value="HTH_GNTR"/>
    <property type="match status" value="1"/>
</dbReference>
<comment type="caution">
    <text evidence="6">The sequence shown here is derived from an EMBL/GenBank/DDBJ whole genome shotgun (WGS) entry which is preliminary data.</text>
</comment>
<evidence type="ECO:0000256" key="3">
    <source>
        <dbReference type="ARBA" id="ARBA00023125"/>
    </source>
</evidence>
<keyword evidence="1" id="KW-0678">Repressor</keyword>
<dbReference type="InterPro" id="IPR011711">
    <property type="entry name" value="GntR_C"/>
</dbReference>
<proteinExistence type="predicted"/>
<dbReference type="PANTHER" id="PTHR43537">
    <property type="entry name" value="TRANSCRIPTIONAL REGULATOR, GNTR FAMILY"/>
    <property type="match status" value="1"/>
</dbReference>
<dbReference type="Proteomes" id="UP000776276">
    <property type="component" value="Unassembled WGS sequence"/>
</dbReference>
<evidence type="ECO:0000256" key="2">
    <source>
        <dbReference type="ARBA" id="ARBA00023015"/>
    </source>
</evidence>
<sequence>MSNYPDETRRFTLPIKPIRLADTIAEHIQQLILEGVLQPGERLLAERELSAKLNVSRPSLREGLDRLIAEGLLTTNAQGATYVSENIGKSLRDPLIALMDNPDARTDLMELRAVVEAAAAGYAAERASDVNRSMLEERFNAMVKAHNEDDIDEIGRTDADFHFAIYESSHNIMMLHFMNSLEGVLRSSVYSNRQNLYKHRADRGSQIDEHRAIFEAIMDRDVAAAQSAAREHMKTALETQRAIYEAEKRLEASIRRLSRTDLVASRKRPKQIAGR</sequence>
<organism evidence="6 7">
    <name type="scientific">Sphingomonas quercus</name>
    <dbReference type="NCBI Taxonomy" id="2842451"/>
    <lineage>
        <taxon>Bacteria</taxon>
        <taxon>Pseudomonadati</taxon>
        <taxon>Pseudomonadota</taxon>
        <taxon>Alphaproteobacteria</taxon>
        <taxon>Sphingomonadales</taxon>
        <taxon>Sphingomonadaceae</taxon>
        <taxon>Sphingomonas</taxon>
    </lineage>
</organism>
<keyword evidence="2" id="KW-0805">Transcription regulation</keyword>
<evidence type="ECO:0000313" key="7">
    <source>
        <dbReference type="Proteomes" id="UP000776276"/>
    </source>
</evidence>
<dbReference type="RefSeq" id="WP_216321493.1">
    <property type="nucleotide sequence ID" value="NZ_JAHKRT010000002.1"/>
</dbReference>
<dbReference type="SMART" id="SM00345">
    <property type="entry name" value="HTH_GNTR"/>
    <property type="match status" value="1"/>
</dbReference>
<dbReference type="InterPro" id="IPR000524">
    <property type="entry name" value="Tscrpt_reg_HTH_GntR"/>
</dbReference>